<dbReference type="Pfam" id="PF13180">
    <property type="entry name" value="PDZ_2"/>
    <property type="match status" value="1"/>
</dbReference>
<proteinExistence type="predicted"/>
<sequence length="384" mass="41265">LFIVIVLAILGAVVPVPFVALGPGPTYNTLGDVNGTEIVQVDGTKTYPTTGQLRMTTVSLKRDVTLFGAFGLWVSGRYALAPREEYIKPGQTEEQVQQENVQMFQDSQSDAEVASLRYLGNPVKVVVNQVTQGAPADKIIQPGDRLVSVNGHDIHQQDDVVDSVKDTRPGQAIPVVLERNGTRQTVTITLGKAPDDRPQGFMGISGVDRADVPFASALFKATHNSYSGDVDGAKHSITYQLDNGVRFVEFDVHDNGYATNHDYGIGHNSPGDAVDHNGNPASNNLRDWMTVVSTWSGAHPTHAPIVVMLDLKDDLTDNPNYSAGNMTALNQEITSVFGGKLLPAKDYPGALPSVDALRGRVIVLLSGDGGSRTEYKRDVGHNPA</sequence>
<dbReference type="PROSITE" id="PS50106">
    <property type="entry name" value="PDZ"/>
    <property type="match status" value="1"/>
</dbReference>
<organism evidence="2 3">
    <name type="scientific">Kibdelosporangium lantanae</name>
    <dbReference type="NCBI Taxonomy" id="1497396"/>
    <lineage>
        <taxon>Bacteria</taxon>
        <taxon>Bacillati</taxon>
        <taxon>Actinomycetota</taxon>
        <taxon>Actinomycetes</taxon>
        <taxon>Pseudonocardiales</taxon>
        <taxon>Pseudonocardiaceae</taxon>
        <taxon>Kibdelosporangium</taxon>
    </lineage>
</organism>
<evidence type="ECO:0000259" key="1">
    <source>
        <dbReference type="PROSITE" id="PS50106"/>
    </source>
</evidence>
<accession>A0ABW3MER0</accession>
<gene>
    <name evidence="2" type="ORF">ACFQ1S_25305</name>
</gene>
<dbReference type="EMBL" id="JBHTIS010001698">
    <property type="protein sequence ID" value="MFD1048612.1"/>
    <property type="molecule type" value="Genomic_DNA"/>
</dbReference>
<reference evidence="3" key="1">
    <citation type="journal article" date="2019" name="Int. J. Syst. Evol. Microbiol.">
        <title>The Global Catalogue of Microorganisms (GCM) 10K type strain sequencing project: providing services to taxonomists for standard genome sequencing and annotation.</title>
        <authorList>
            <consortium name="The Broad Institute Genomics Platform"/>
            <consortium name="The Broad Institute Genome Sequencing Center for Infectious Disease"/>
            <person name="Wu L."/>
            <person name="Ma J."/>
        </authorList>
    </citation>
    <scope>NUCLEOTIDE SEQUENCE [LARGE SCALE GENOMIC DNA]</scope>
    <source>
        <strain evidence="3">JCM 31486</strain>
    </source>
</reference>
<dbReference type="SUPFAM" id="SSF51695">
    <property type="entry name" value="PLC-like phosphodiesterases"/>
    <property type="match status" value="1"/>
</dbReference>
<dbReference type="Gene3D" id="3.20.20.190">
    <property type="entry name" value="Phosphatidylinositol (PI) phosphodiesterase"/>
    <property type="match status" value="1"/>
</dbReference>
<evidence type="ECO:0000313" key="2">
    <source>
        <dbReference type="EMBL" id="MFD1048612.1"/>
    </source>
</evidence>
<feature type="non-terminal residue" evidence="2">
    <location>
        <position position="1"/>
    </location>
</feature>
<dbReference type="InterPro" id="IPR017946">
    <property type="entry name" value="PLC-like_Pdiesterase_TIM-brl"/>
</dbReference>
<feature type="domain" description="PDZ" evidence="1">
    <location>
        <begin position="100"/>
        <end position="179"/>
    </location>
</feature>
<feature type="non-terminal residue" evidence="2">
    <location>
        <position position="384"/>
    </location>
</feature>
<protein>
    <submittedName>
        <fullName evidence="2">PDZ domain-containing protein</fullName>
    </submittedName>
</protein>
<dbReference type="Gene3D" id="2.30.42.10">
    <property type="match status" value="1"/>
</dbReference>
<name>A0ABW3MER0_9PSEU</name>
<dbReference type="SUPFAM" id="SSF50156">
    <property type="entry name" value="PDZ domain-like"/>
    <property type="match status" value="1"/>
</dbReference>
<dbReference type="PROSITE" id="PS50007">
    <property type="entry name" value="PIPLC_X_DOMAIN"/>
    <property type="match status" value="1"/>
</dbReference>
<dbReference type="InterPro" id="IPR001478">
    <property type="entry name" value="PDZ"/>
</dbReference>
<comment type="caution">
    <text evidence="2">The sequence shown here is derived from an EMBL/GenBank/DDBJ whole genome shotgun (WGS) entry which is preliminary data.</text>
</comment>
<dbReference type="Proteomes" id="UP001597045">
    <property type="component" value="Unassembled WGS sequence"/>
</dbReference>
<dbReference type="InterPro" id="IPR036034">
    <property type="entry name" value="PDZ_sf"/>
</dbReference>
<dbReference type="CDD" id="cd23081">
    <property type="entry name" value="cpPDZ_EcRseP-like"/>
    <property type="match status" value="1"/>
</dbReference>
<dbReference type="SMART" id="SM00228">
    <property type="entry name" value="PDZ"/>
    <property type="match status" value="1"/>
</dbReference>
<evidence type="ECO:0000313" key="3">
    <source>
        <dbReference type="Proteomes" id="UP001597045"/>
    </source>
</evidence>
<keyword evidence="3" id="KW-1185">Reference proteome</keyword>